<dbReference type="Pfam" id="PF13384">
    <property type="entry name" value="HTH_23"/>
    <property type="match status" value="1"/>
</dbReference>
<dbReference type="GO" id="GO:0005634">
    <property type="term" value="C:nucleus"/>
    <property type="evidence" value="ECO:0007669"/>
    <property type="project" value="UniProtKB-SubCell"/>
</dbReference>
<comment type="caution">
    <text evidence="3">The sequence shown here is derived from an EMBL/GenBank/DDBJ whole genome shotgun (WGS) entry which is preliminary data.</text>
</comment>
<dbReference type="EMBL" id="JAWQEG010002148">
    <property type="protein sequence ID" value="KAK3874035.1"/>
    <property type="molecule type" value="Genomic_DNA"/>
</dbReference>
<evidence type="ECO:0000256" key="1">
    <source>
        <dbReference type="ARBA" id="ARBA00004123"/>
    </source>
</evidence>
<evidence type="ECO:0000313" key="4">
    <source>
        <dbReference type="Proteomes" id="UP001286313"/>
    </source>
</evidence>
<dbReference type="Proteomes" id="UP001286313">
    <property type="component" value="Unassembled WGS sequence"/>
</dbReference>
<dbReference type="Pfam" id="PF01498">
    <property type="entry name" value="HTH_Tnp_Tc3_2"/>
    <property type="match status" value="1"/>
</dbReference>
<dbReference type="GO" id="GO:0006313">
    <property type="term" value="P:DNA transposition"/>
    <property type="evidence" value="ECO:0007669"/>
    <property type="project" value="InterPro"/>
</dbReference>
<comment type="subcellular location">
    <subcellularLocation>
        <location evidence="1">Nucleus</location>
    </subcellularLocation>
</comment>
<dbReference type="GO" id="GO:0003677">
    <property type="term" value="F:DNA binding"/>
    <property type="evidence" value="ECO:0007669"/>
    <property type="project" value="InterPro"/>
</dbReference>
<feature type="domain" description="Transposase Tc1-like" evidence="2">
    <location>
        <begin position="52"/>
        <end position="119"/>
    </location>
</feature>
<sequence length="155" mass="18247">MKNCGISIRKIAAQLGISTSTVCLWLRRWEKEQDLTNRPRGRAPRKTNTEGDRQIRQIAESNPFTNAVLIREQLQLGLSARTIRRRLNEGGLLPKTPVKMQRMFSFHRKERLSFAQEYQEEGLDYWSRAVFTGETTFYYTLDNNNKIHCWRNLGR</sequence>
<evidence type="ECO:0000313" key="3">
    <source>
        <dbReference type="EMBL" id="KAK3874035.1"/>
    </source>
</evidence>
<organism evidence="3 4">
    <name type="scientific">Petrolisthes cinctipes</name>
    <name type="common">Flat porcelain crab</name>
    <dbReference type="NCBI Taxonomy" id="88211"/>
    <lineage>
        <taxon>Eukaryota</taxon>
        <taxon>Metazoa</taxon>
        <taxon>Ecdysozoa</taxon>
        <taxon>Arthropoda</taxon>
        <taxon>Crustacea</taxon>
        <taxon>Multicrustacea</taxon>
        <taxon>Malacostraca</taxon>
        <taxon>Eumalacostraca</taxon>
        <taxon>Eucarida</taxon>
        <taxon>Decapoda</taxon>
        <taxon>Pleocyemata</taxon>
        <taxon>Anomura</taxon>
        <taxon>Galatheoidea</taxon>
        <taxon>Porcellanidae</taxon>
        <taxon>Petrolisthes</taxon>
    </lineage>
</organism>
<dbReference type="SUPFAM" id="SSF46689">
    <property type="entry name" value="Homeodomain-like"/>
    <property type="match status" value="1"/>
</dbReference>
<name>A0AAE1FGP3_PETCI</name>
<dbReference type="Gene3D" id="1.10.10.60">
    <property type="entry name" value="Homeodomain-like"/>
    <property type="match status" value="1"/>
</dbReference>
<evidence type="ECO:0000259" key="2">
    <source>
        <dbReference type="Pfam" id="PF01498"/>
    </source>
</evidence>
<gene>
    <name evidence="3" type="ORF">Pcinc_021009</name>
</gene>
<reference evidence="3" key="1">
    <citation type="submission" date="2023-10" db="EMBL/GenBank/DDBJ databases">
        <title>Genome assemblies of two species of porcelain crab, Petrolisthes cinctipes and Petrolisthes manimaculis (Anomura: Porcellanidae).</title>
        <authorList>
            <person name="Angst P."/>
        </authorList>
    </citation>
    <scope>NUCLEOTIDE SEQUENCE</scope>
    <source>
        <strain evidence="3">PB745_01</strain>
        <tissue evidence="3">Gill</tissue>
    </source>
</reference>
<protein>
    <recommendedName>
        <fullName evidence="2">Transposase Tc1-like domain-containing protein</fullName>
    </recommendedName>
</protein>
<dbReference type="InterPro" id="IPR002492">
    <property type="entry name" value="Transposase_Tc1-like"/>
</dbReference>
<proteinExistence type="predicted"/>
<dbReference type="AlphaFoldDB" id="A0AAE1FGP3"/>
<dbReference type="Gene3D" id="3.30.420.10">
    <property type="entry name" value="Ribonuclease H-like superfamily/Ribonuclease H"/>
    <property type="match status" value="1"/>
</dbReference>
<dbReference type="InterPro" id="IPR009057">
    <property type="entry name" value="Homeodomain-like_sf"/>
</dbReference>
<dbReference type="InterPro" id="IPR036397">
    <property type="entry name" value="RNaseH_sf"/>
</dbReference>
<dbReference type="GO" id="GO:0015074">
    <property type="term" value="P:DNA integration"/>
    <property type="evidence" value="ECO:0007669"/>
    <property type="project" value="InterPro"/>
</dbReference>
<keyword evidence="4" id="KW-1185">Reference proteome</keyword>
<accession>A0AAE1FGP3</accession>